<dbReference type="Proteomes" id="UP000256650">
    <property type="component" value="Unassembled WGS sequence"/>
</dbReference>
<sequence>MESYGYATELEYVDDFIPALNPLWIDFSLTLAGVECPKPQGKFRYLELGFGLGNSLTLHASCSEGEFMGNDFIPAHCQHAQKFIAASQSCTQVYEEDFLGFYKRLLQENRKFDYIILHGVWSWVSRENQEVIFEIINHCLDLGGGRLCKLQCFSGLGGEIFLATLAKNL</sequence>
<comment type="caution">
    <text evidence="1">The sequence shown here is derived from an EMBL/GenBank/DDBJ whole genome shotgun (WGS) entry which is preliminary data.</text>
</comment>
<dbReference type="GeneID" id="82535953"/>
<dbReference type="AlphaFoldDB" id="A0A3D8IBL6"/>
<proteinExistence type="predicted"/>
<accession>A0A3D8IBL6</accession>
<dbReference type="OrthoDB" id="323463at2"/>
<evidence type="ECO:0000313" key="1">
    <source>
        <dbReference type="EMBL" id="RDU62559.1"/>
    </source>
</evidence>
<dbReference type="SUPFAM" id="SSF53335">
    <property type="entry name" value="S-adenosyl-L-methionine-dependent methyltransferases"/>
    <property type="match status" value="1"/>
</dbReference>
<dbReference type="EMBL" id="NXLS01000006">
    <property type="protein sequence ID" value="RDU62559.1"/>
    <property type="molecule type" value="Genomic_DNA"/>
</dbReference>
<protein>
    <recommendedName>
        <fullName evidence="3">Methyltransferase</fullName>
    </recommendedName>
</protein>
<dbReference type="RefSeq" id="WP_115551824.1">
    <property type="nucleotide sequence ID" value="NZ_CAOUCM010000004.1"/>
</dbReference>
<dbReference type="CDD" id="cd02440">
    <property type="entry name" value="AdoMet_MTases"/>
    <property type="match status" value="1"/>
</dbReference>
<gene>
    <name evidence="1" type="ORF">CQA43_06580</name>
</gene>
<dbReference type="InterPro" id="IPR029063">
    <property type="entry name" value="SAM-dependent_MTases_sf"/>
</dbReference>
<reference evidence="1 2" key="1">
    <citation type="submission" date="2018-04" db="EMBL/GenBank/DDBJ databases">
        <title>Novel Campyloabacter and Helicobacter Species and Strains.</title>
        <authorList>
            <person name="Mannion A.J."/>
            <person name="Shen Z."/>
            <person name="Fox J.G."/>
        </authorList>
    </citation>
    <scope>NUCLEOTIDE SEQUENCE [LARGE SCALE GENOMIC DNA]</scope>
    <source>
        <strain evidence="1 2">MIT 99-5101</strain>
    </source>
</reference>
<evidence type="ECO:0000313" key="2">
    <source>
        <dbReference type="Proteomes" id="UP000256650"/>
    </source>
</evidence>
<name>A0A3D8IBL6_9HELI</name>
<organism evidence="1 2">
    <name type="scientific">Helicobacter ganmani</name>
    <dbReference type="NCBI Taxonomy" id="60246"/>
    <lineage>
        <taxon>Bacteria</taxon>
        <taxon>Pseudomonadati</taxon>
        <taxon>Campylobacterota</taxon>
        <taxon>Epsilonproteobacteria</taxon>
        <taxon>Campylobacterales</taxon>
        <taxon>Helicobacteraceae</taxon>
        <taxon>Helicobacter</taxon>
    </lineage>
</organism>
<dbReference type="Gene3D" id="3.40.50.150">
    <property type="entry name" value="Vaccinia Virus protein VP39"/>
    <property type="match status" value="1"/>
</dbReference>
<keyword evidence="2" id="KW-1185">Reference proteome</keyword>
<evidence type="ECO:0008006" key="3">
    <source>
        <dbReference type="Google" id="ProtNLM"/>
    </source>
</evidence>